<keyword evidence="3" id="KW-0902">Two-component regulatory system</keyword>
<feature type="modified residue" description="4-aspartylphosphate" evidence="8">
    <location>
        <position position="51"/>
    </location>
</feature>
<dbReference type="InterPro" id="IPR036388">
    <property type="entry name" value="WH-like_DNA-bd_sf"/>
</dbReference>
<dbReference type="GO" id="GO:0000976">
    <property type="term" value="F:transcription cis-regulatory region binding"/>
    <property type="evidence" value="ECO:0007669"/>
    <property type="project" value="TreeGrafter"/>
</dbReference>
<dbReference type="PANTHER" id="PTHR48111:SF22">
    <property type="entry name" value="REGULATOR OF RPOS"/>
    <property type="match status" value="1"/>
</dbReference>
<keyword evidence="5 9" id="KW-0238">DNA-binding</keyword>
<keyword evidence="4" id="KW-0805">Transcription regulation</keyword>
<evidence type="ECO:0000259" key="11">
    <source>
        <dbReference type="PROSITE" id="PS51755"/>
    </source>
</evidence>
<evidence type="ECO:0000256" key="2">
    <source>
        <dbReference type="ARBA" id="ARBA00022553"/>
    </source>
</evidence>
<proteinExistence type="predicted"/>
<dbReference type="Gene3D" id="6.10.250.690">
    <property type="match status" value="1"/>
</dbReference>
<protein>
    <recommendedName>
        <fullName evidence="1">Stage 0 sporulation protein A homolog</fullName>
    </recommendedName>
</protein>
<evidence type="ECO:0000259" key="10">
    <source>
        <dbReference type="PROSITE" id="PS50110"/>
    </source>
</evidence>
<dbReference type="InterPro" id="IPR001789">
    <property type="entry name" value="Sig_transdc_resp-reg_receiver"/>
</dbReference>
<dbReference type="AlphaFoldDB" id="A0A1M4VCD1"/>
<name>A0A1M4VCD1_9FIRM</name>
<feature type="DNA-binding region" description="OmpR/PhoB-type" evidence="9">
    <location>
        <begin position="125"/>
        <end position="221"/>
    </location>
</feature>
<dbReference type="CDD" id="cd00383">
    <property type="entry name" value="trans_reg_C"/>
    <property type="match status" value="1"/>
</dbReference>
<dbReference type="RefSeq" id="WP_073269936.1">
    <property type="nucleotide sequence ID" value="NZ_FQTU01000005.1"/>
</dbReference>
<keyword evidence="2 8" id="KW-0597">Phosphoprotein</keyword>
<dbReference type="Gene3D" id="1.10.10.10">
    <property type="entry name" value="Winged helix-like DNA-binding domain superfamily/Winged helix DNA-binding domain"/>
    <property type="match status" value="1"/>
</dbReference>
<dbReference type="GO" id="GO:0000156">
    <property type="term" value="F:phosphorelay response regulator activity"/>
    <property type="evidence" value="ECO:0007669"/>
    <property type="project" value="TreeGrafter"/>
</dbReference>
<feature type="domain" description="Response regulatory" evidence="10">
    <location>
        <begin position="2"/>
        <end position="116"/>
    </location>
</feature>
<accession>A0A1M4VCD1</accession>
<evidence type="ECO:0000256" key="3">
    <source>
        <dbReference type="ARBA" id="ARBA00023012"/>
    </source>
</evidence>
<feature type="domain" description="OmpR/PhoB-type" evidence="11">
    <location>
        <begin position="125"/>
        <end position="221"/>
    </location>
</feature>
<dbReference type="SMART" id="SM00448">
    <property type="entry name" value="REC"/>
    <property type="match status" value="1"/>
</dbReference>
<reference evidence="12 13" key="1">
    <citation type="submission" date="2016-11" db="EMBL/GenBank/DDBJ databases">
        <authorList>
            <person name="Jaros S."/>
            <person name="Januszkiewicz K."/>
            <person name="Wedrychowicz H."/>
        </authorList>
    </citation>
    <scope>NUCLEOTIDE SEQUENCE [LARGE SCALE GENOMIC DNA]</scope>
    <source>
        <strain evidence="12 13">DSM 14828</strain>
    </source>
</reference>
<evidence type="ECO:0000256" key="6">
    <source>
        <dbReference type="ARBA" id="ARBA00023163"/>
    </source>
</evidence>
<evidence type="ECO:0000313" key="13">
    <source>
        <dbReference type="Proteomes" id="UP000184251"/>
    </source>
</evidence>
<evidence type="ECO:0000256" key="4">
    <source>
        <dbReference type="ARBA" id="ARBA00023015"/>
    </source>
</evidence>
<dbReference type="Pfam" id="PF00486">
    <property type="entry name" value="Trans_reg_C"/>
    <property type="match status" value="1"/>
</dbReference>
<comment type="function">
    <text evidence="7">May play the central regulatory role in sporulation. It may be an element of the effector pathway responsible for the activation of sporulation genes in response to nutritional stress. Spo0A may act in concert with spo0H (a sigma factor) to control the expression of some genes that are critical to the sporulation process.</text>
</comment>
<dbReference type="SUPFAM" id="SSF46894">
    <property type="entry name" value="C-terminal effector domain of the bipartite response regulators"/>
    <property type="match status" value="1"/>
</dbReference>
<dbReference type="PROSITE" id="PS51755">
    <property type="entry name" value="OMPR_PHOB"/>
    <property type="match status" value="1"/>
</dbReference>
<evidence type="ECO:0000256" key="7">
    <source>
        <dbReference type="ARBA" id="ARBA00024867"/>
    </source>
</evidence>
<evidence type="ECO:0000256" key="1">
    <source>
        <dbReference type="ARBA" id="ARBA00018672"/>
    </source>
</evidence>
<dbReference type="GO" id="GO:0032993">
    <property type="term" value="C:protein-DNA complex"/>
    <property type="evidence" value="ECO:0007669"/>
    <property type="project" value="TreeGrafter"/>
</dbReference>
<dbReference type="InterPro" id="IPR001867">
    <property type="entry name" value="OmpR/PhoB-type_DNA-bd"/>
</dbReference>
<sequence length="223" mass="25602">MKILFVEDEKKVTEALQELCKLQNIQCDIANDGEEGLLYALNQIYDVIVLDIMLPGKDGIEILREIRKKGSKTPVLMLTAKDTVEDKVKGLDSGADDYLVKPFSAKELFARIRALGRRIESDYMENVVEIGNFTFDLDNFIATVDGNPLKLSYKEGLLLEMLIKRPDQVFSREQILDRVWGFDAEVNENNIEIYIHNLRKKLKNTNIKIETLRSIGYKLKVMD</sequence>
<dbReference type="STRING" id="1120975.SAMN02746064_00944"/>
<dbReference type="PANTHER" id="PTHR48111">
    <property type="entry name" value="REGULATOR OF RPOS"/>
    <property type="match status" value="1"/>
</dbReference>
<dbReference type="Pfam" id="PF00072">
    <property type="entry name" value="Response_reg"/>
    <property type="match status" value="1"/>
</dbReference>
<evidence type="ECO:0000256" key="8">
    <source>
        <dbReference type="PROSITE-ProRule" id="PRU00169"/>
    </source>
</evidence>
<evidence type="ECO:0000256" key="5">
    <source>
        <dbReference type="ARBA" id="ARBA00023125"/>
    </source>
</evidence>
<dbReference type="OrthoDB" id="9790442at2"/>
<dbReference type="Gene3D" id="3.40.50.2300">
    <property type="match status" value="1"/>
</dbReference>
<dbReference type="PROSITE" id="PS50110">
    <property type="entry name" value="RESPONSE_REGULATORY"/>
    <property type="match status" value="1"/>
</dbReference>
<keyword evidence="6" id="KW-0804">Transcription</keyword>
<dbReference type="InterPro" id="IPR016032">
    <property type="entry name" value="Sig_transdc_resp-reg_C-effctor"/>
</dbReference>
<dbReference type="InterPro" id="IPR039420">
    <property type="entry name" value="WalR-like"/>
</dbReference>
<evidence type="ECO:0000256" key="9">
    <source>
        <dbReference type="PROSITE-ProRule" id="PRU01091"/>
    </source>
</evidence>
<dbReference type="EMBL" id="FQTU01000005">
    <property type="protein sequence ID" value="SHE66606.1"/>
    <property type="molecule type" value="Genomic_DNA"/>
</dbReference>
<dbReference type="GO" id="GO:0005829">
    <property type="term" value="C:cytosol"/>
    <property type="evidence" value="ECO:0007669"/>
    <property type="project" value="TreeGrafter"/>
</dbReference>
<organism evidence="12 13">
    <name type="scientific">Alkalibacter saccharofermentans DSM 14828</name>
    <dbReference type="NCBI Taxonomy" id="1120975"/>
    <lineage>
        <taxon>Bacteria</taxon>
        <taxon>Bacillati</taxon>
        <taxon>Bacillota</taxon>
        <taxon>Clostridia</taxon>
        <taxon>Eubacteriales</taxon>
        <taxon>Eubacteriaceae</taxon>
        <taxon>Alkalibacter</taxon>
    </lineage>
</organism>
<dbReference type="Proteomes" id="UP000184251">
    <property type="component" value="Unassembled WGS sequence"/>
</dbReference>
<keyword evidence="13" id="KW-1185">Reference proteome</keyword>
<dbReference type="InterPro" id="IPR011006">
    <property type="entry name" value="CheY-like_superfamily"/>
</dbReference>
<evidence type="ECO:0000313" key="12">
    <source>
        <dbReference type="EMBL" id="SHE66606.1"/>
    </source>
</evidence>
<dbReference type="GO" id="GO:0006355">
    <property type="term" value="P:regulation of DNA-templated transcription"/>
    <property type="evidence" value="ECO:0007669"/>
    <property type="project" value="InterPro"/>
</dbReference>
<dbReference type="SUPFAM" id="SSF52172">
    <property type="entry name" value="CheY-like"/>
    <property type="match status" value="1"/>
</dbReference>
<gene>
    <name evidence="12" type="ORF">SAMN02746064_00944</name>
</gene>
<dbReference type="SMART" id="SM00862">
    <property type="entry name" value="Trans_reg_C"/>
    <property type="match status" value="1"/>
</dbReference>
<dbReference type="FunFam" id="3.40.50.2300:FF:000001">
    <property type="entry name" value="DNA-binding response regulator PhoB"/>
    <property type="match status" value="1"/>
</dbReference>